<dbReference type="GeneID" id="65280513"/>
<name>B7J8S8_ACIF2</name>
<dbReference type="EMBL" id="CP001219">
    <property type="protein sequence ID" value="ACK80141.1"/>
    <property type="molecule type" value="Genomic_DNA"/>
</dbReference>
<dbReference type="STRING" id="243159.AFE_1246"/>
<evidence type="ECO:0000313" key="2">
    <source>
        <dbReference type="Proteomes" id="UP000001362"/>
    </source>
</evidence>
<proteinExistence type="predicted"/>
<organism evidence="1 2">
    <name type="scientific">Acidithiobacillus ferrooxidans (strain ATCC 23270 / DSM 14882 / CIP 104768 / NCIMB 8455)</name>
    <name type="common">Ferrobacillus ferrooxidans (strain ATCC 23270)</name>
    <dbReference type="NCBI Taxonomy" id="243159"/>
    <lineage>
        <taxon>Bacteria</taxon>
        <taxon>Pseudomonadati</taxon>
        <taxon>Pseudomonadota</taxon>
        <taxon>Acidithiobacillia</taxon>
        <taxon>Acidithiobacillales</taxon>
        <taxon>Acidithiobacillaceae</taxon>
        <taxon>Acidithiobacillus</taxon>
    </lineage>
</organism>
<gene>
    <name evidence="1" type="ordered locus">AFE_1246</name>
</gene>
<dbReference type="KEGG" id="afr:AFE_1246"/>
<accession>B7J8S8</accession>
<dbReference type="PaxDb" id="243159-AFE_1246"/>
<dbReference type="HOGENOM" id="CLU_2730728_0_0_6"/>
<dbReference type="RefSeq" id="WP_012606918.1">
    <property type="nucleotide sequence ID" value="NC_011761.1"/>
</dbReference>
<evidence type="ECO:0000313" key="1">
    <source>
        <dbReference type="EMBL" id="ACK80141.1"/>
    </source>
</evidence>
<keyword evidence="2" id="KW-1185">Reference proteome</keyword>
<dbReference type="AlphaFoldDB" id="B7J8S8"/>
<sequence length="71" mass="7717">MAVVKRNAFRAAAEHRGEVVLTFPTEDGPEGILVSGSPESIERLQCILDDYQMAQAIAADLGEWVAQSMLI</sequence>
<dbReference type="Proteomes" id="UP000001362">
    <property type="component" value="Chromosome"/>
</dbReference>
<reference evidence="1 2" key="1">
    <citation type="journal article" date="2008" name="BMC Genomics">
        <title>Acidithiobacillus ferrooxidans metabolism: from genome sequence to industrial applications.</title>
        <authorList>
            <person name="Valdes J."/>
            <person name="Pedroso I."/>
            <person name="Quatrini R."/>
            <person name="Dodson R.J."/>
            <person name="Tettelin H."/>
            <person name="Blake R.II."/>
            <person name="Eisen J.A."/>
            <person name="Holmes D.S."/>
        </authorList>
    </citation>
    <scope>NUCLEOTIDE SEQUENCE [LARGE SCALE GENOMIC DNA]</scope>
    <source>
        <strain evidence="2">ATCC 23270 / DSM 14882 / CIP 104768 / NCIMB 8455</strain>
    </source>
</reference>
<protein>
    <submittedName>
        <fullName evidence="1">Uncharacterized protein</fullName>
    </submittedName>
</protein>